<sequence>MKVLVLGASGATGKLVVFQLLQRRIAVKQVVREPAVLHPLIIENPLVEIERGNIDSFSQQKVQELLDDCGAAVCCLGHRTTIRGIFGKPHRLVIHAVQKVTTAMEALSCSQKLILMSTTAYTNKQDGEKNRFGEALVLSILKVLLPPHRDNMLAADFLVHRIGTRGAFSWVAVRPDTLIDAENPSEYELFSHTNRSPVFNAGKTSRINVAACMAELLTDEQLWEQWKYKTPVLYNKLG</sequence>
<dbReference type="Pfam" id="PF13460">
    <property type="entry name" value="NAD_binding_10"/>
    <property type="match status" value="1"/>
</dbReference>
<gene>
    <name evidence="2" type="ORF">MUG09_04020</name>
</gene>
<keyword evidence="3" id="KW-1185">Reference proteome</keyword>
<evidence type="ECO:0000313" key="3">
    <source>
        <dbReference type="Proteomes" id="UP000829708"/>
    </source>
</evidence>
<feature type="domain" description="NAD(P)-binding" evidence="1">
    <location>
        <begin position="7"/>
        <end position="220"/>
    </location>
</feature>
<organism evidence="2 3">
    <name type="scientific">Sphaerochaeta associata</name>
    <dbReference type="NCBI Taxonomy" id="1129264"/>
    <lineage>
        <taxon>Bacteria</taxon>
        <taxon>Pseudomonadati</taxon>
        <taxon>Spirochaetota</taxon>
        <taxon>Spirochaetia</taxon>
        <taxon>Spirochaetales</taxon>
        <taxon>Sphaerochaetaceae</taxon>
        <taxon>Sphaerochaeta</taxon>
    </lineage>
</organism>
<name>A0ABY4DEK0_9SPIR</name>
<proteinExistence type="predicted"/>
<dbReference type="Gene3D" id="3.40.50.720">
    <property type="entry name" value="NAD(P)-binding Rossmann-like Domain"/>
    <property type="match status" value="1"/>
</dbReference>
<dbReference type="InterPro" id="IPR036291">
    <property type="entry name" value="NAD(P)-bd_dom_sf"/>
</dbReference>
<evidence type="ECO:0000259" key="1">
    <source>
        <dbReference type="Pfam" id="PF13460"/>
    </source>
</evidence>
<accession>A0ABY4DEK0</accession>
<dbReference type="PANTHER" id="PTHR15020:SF11">
    <property type="entry name" value="OS06G0360300 PROTEIN"/>
    <property type="match status" value="1"/>
</dbReference>
<dbReference type="SUPFAM" id="SSF51735">
    <property type="entry name" value="NAD(P)-binding Rossmann-fold domains"/>
    <property type="match status" value="1"/>
</dbReference>
<dbReference type="PANTHER" id="PTHR15020">
    <property type="entry name" value="FLAVIN REDUCTASE-RELATED"/>
    <property type="match status" value="1"/>
</dbReference>
<dbReference type="RefSeq" id="WP_244773811.1">
    <property type="nucleotide sequence ID" value="NZ_CP094929.1"/>
</dbReference>
<evidence type="ECO:0000313" key="2">
    <source>
        <dbReference type="EMBL" id="UOM51943.1"/>
    </source>
</evidence>
<dbReference type="InterPro" id="IPR016040">
    <property type="entry name" value="NAD(P)-bd_dom"/>
</dbReference>
<protein>
    <submittedName>
        <fullName evidence="2">SDR family oxidoreductase</fullName>
    </submittedName>
</protein>
<dbReference type="Proteomes" id="UP000829708">
    <property type="component" value="Chromosome"/>
</dbReference>
<dbReference type="EMBL" id="CP094929">
    <property type="protein sequence ID" value="UOM51943.1"/>
    <property type="molecule type" value="Genomic_DNA"/>
</dbReference>
<reference evidence="3" key="1">
    <citation type="journal article" date="2024" name="J Bioinform Genom">
        <title>Complete genome sequence of the type strain bacterium Sphaerochaeta associata GLS2t (VKM B-2742)t.</title>
        <authorList>
            <person name="Troshina O.Y."/>
            <person name="Tepeeva A.N."/>
            <person name="Arzamasceva V.O."/>
            <person name="Whitman W.B."/>
            <person name="Varghese N."/>
            <person name="Shapiro N."/>
            <person name="Woyke T."/>
            <person name="Kripides N.C."/>
            <person name="Vasilenko O.V."/>
        </authorList>
    </citation>
    <scope>NUCLEOTIDE SEQUENCE [LARGE SCALE GENOMIC DNA]</scope>
    <source>
        <strain evidence="3">GLS2T</strain>
    </source>
</reference>